<evidence type="ECO:0000256" key="1">
    <source>
        <dbReference type="ARBA" id="ARBA00023015"/>
    </source>
</evidence>
<dbReference type="PROSITE" id="PS51000">
    <property type="entry name" value="HTH_DEOR_2"/>
    <property type="match status" value="1"/>
</dbReference>
<dbReference type="Pfam" id="PF00455">
    <property type="entry name" value="DeoRC"/>
    <property type="match status" value="1"/>
</dbReference>
<dbReference type="PROSITE" id="PS00894">
    <property type="entry name" value="HTH_DEOR_1"/>
    <property type="match status" value="1"/>
</dbReference>
<keyword evidence="6" id="KW-1185">Reference proteome</keyword>
<dbReference type="InterPro" id="IPR014036">
    <property type="entry name" value="DeoR-like_C"/>
</dbReference>
<dbReference type="InterPro" id="IPR037171">
    <property type="entry name" value="NagB/RpiA_transferase-like"/>
</dbReference>
<gene>
    <name evidence="5" type="ORF">J2Z34_002328</name>
</gene>
<dbReference type="EMBL" id="JAGGKC010000020">
    <property type="protein sequence ID" value="MBP1919832.1"/>
    <property type="molecule type" value="Genomic_DNA"/>
</dbReference>
<reference evidence="5 6" key="1">
    <citation type="submission" date="2021-03" db="EMBL/GenBank/DDBJ databases">
        <title>Genomic Encyclopedia of Type Strains, Phase IV (KMG-IV): sequencing the most valuable type-strain genomes for metagenomic binning, comparative biology and taxonomic classification.</title>
        <authorList>
            <person name="Goeker M."/>
        </authorList>
    </citation>
    <scope>NUCLEOTIDE SEQUENCE [LARGE SCALE GENOMIC DNA]</scope>
    <source>
        <strain evidence="5 6">DSM 6139</strain>
    </source>
</reference>
<keyword evidence="3" id="KW-0804">Transcription</keyword>
<dbReference type="Proteomes" id="UP001519271">
    <property type="component" value="Unassembled WGS sequence"/>
</dbReference>
<evidence type="ECO:0000256" key="3">
    <source>
        <dbReference type="ARBA" id="ARBA00023163"/>
    </source>
</evidence>
<dbReference type="InterPro" id="IPR018356">
    <property type="entry name" value="Tscrpt_reg_HTH_DeoR_CS"/>
</dbReference>
<comment type="caution">
    <text evidence="5">The sequence shown here is derived from an EMBL/GenBank/DDBJ whole genome shotgun (WGS) entry which is preliminary data.</text>
</comment>
<evidence type="ECO:0000259" key="4">
    <source>
        <dbReference type="PROSITE" id="PS51000"/>
    </source>
</evidence>
<dbReference type="SMART" id="SM01134">
    <property type="entry name" value="DeoRC"/>
    <property type="match status" value="1"/>
</dbReference>
<protein>
    <submittedName>
        <fullName evidence="5">DeoR family fructose operon transcriptional repressor</fullName>
    </submittedName>
</protein>
<accession>A0ABS4G5U5</accession>
<dbReference type="InterPro" id="IPR001034">
    <property type="entry name" value="DeoR_HTH"/>
</dbReference>
<dbReference type="SUPFAM" id="SSF100950">
    <property type="entry name" value="NagB/RpiA/CoA transferase-like"/>
    <property type="match status" value="1"/>
</dbReference>
<dbReference type="RefSeq" id="WP_209460020.1">
    <property type="nucleotide sequence ID" value="NZ_JAGGKC010000020.1"/>
</dbReference>
<evidence type="ECO:0000256" key="2">
    <source>
        <dbReference type="ARBA" id="ARBA00023125"/>
    </source>
</evidence>
<name>A0ABS4G5U5_9CLOT</name>
<dbReference type="SUPFAM" id="SSF46785">
    <property type="entry name" value="Winged helix' DNA-binding domain"/>
    <property type="match status" value="1"/>
</dbReference>
<dbReference type="InterPro" id="IPR050313">
    <property type="entry name" value="Carb_Metab_HTH_regulators"/>
</dbReference>
<keyword evidence="2" id="KW-0238">DNA-binding</keyword>
<organism evidence="5 6">
    <name type="scientific">Youngiibacter multivorans</name>
    <dbReference type="NCBI Taxonomy" id="937251"/>
    <lineage>
        <taxon>Bacteria</taxon>
        <taxon>Bacillati</taxon>
        <taxon>Bacillota</taxon>
        <taxon>Clostridia</taxon>
        <taxon>Eubacteriales</taxon>
        <taxon>Clostridiaceae</taxon>
        <taxon>Youngiibacter</taxon>
    </lineage>
</organism>
<dbReference type="InterPro" id="IPR036390">
    <property type="entry name" value="WH_DNA-bd_sf"/>
</dbReference>
<dbReference type="InterPro" id="IPR036388">
    <property type="entry name" value="WH-like_DNA-bd_sf"/>
</dbReference>
<dbReference type="Pfam" id="PF08220">
    <property type="entry name" value="HTH_DeoR"/>
    <property type="match status" value="1"/>
</dbReference>
<dbReference type="Gene3D" id="3.40.50.1360">
    <property type="match status" value="1"/>
</dbReference>
<dbReference type="PANTHER" id="PTHR30363">
    <property type="entry name" value="HTH-TYPE TRANSCRIPTIONAL REGULATOR SRLR-RELATED"/>
    <property type="match status" value="1"/>
</dbReference>
<dbReference type="PRINTS" id="PR00037">
    <property type="entry name" value="HTHLACR"/>
</dbReference>
<feature type="domain" description="HTH deoR-type" evidence="4">
    <location>
        <begin position="3"/>
        <end position="58"/>
    </location>
</feature>
<dbReference type="SMART" id="SM00420">
    <property type="entry name" value="HTH_DEOR"/>
    <property type="match status" value="1"/>
</dbReference>
<evidence type="ECO:0000313" key="6">
    <source>
        <dbReference type="Proteomes" id="UP001519271"/>
    </source>
</evidence>
<evidence type="ECO:0000313" key="5">
    <source>
        <dbReference type="EMBL" id="MBP1919832.1"/>
    </source>
</evidence>
<dbReference type="Gene3D" id="1.10.10.10">
    <property type="entry name" value="Winged helix-like DNA-binding domain superfamily/Winged helix DNA-binding domain"/>
    <property type="match status" value="1"/>
</dbReference>
<keyword evidence="1" id="KW-0805">Transcription regulation</keyword>
<sequence length="252" mass="27206">MFAEERQEKIAAMLEEKNSLKVTELADAFDVSESTIRRDLQEMEEKNLLTRTHGGAVGINQRNFEPTYTEKSTENQDAKAHIGDIAAALVGDGDTVILDSGTTTFEIAKRITAKNITVVTNSIDIASLMSERDSVEVVLTGGVLRHNTRAMVGHLAERALSNFRADIAFIGVNGISVEDGATTPNFVEAQTKKAMVNSANKVYAVTDMSKFGKVNFSVISPIRAFSAVITAGKPDSKVLNSFAEAGVLILHD</sequence>
<proteinExistence type="predicted"/>
<dbReference type="PANTHER" id="PTHR30363:SF44">
    <property type="entry name" value="AGA OPERON TRANSCRIPTIONAL REPRESSOR-RELATED"/>
    <property type="match status" value="1"/>
</dbReference>